<dbReference type="EMBL" id="IACM01065267">
    <property type="protein sequence ID" value="LAB27766.1"/>
    <property type="molecule type" value="Transcribed_RNA"/>
</dbReference>
<evidence type="ECO:0008006" key="3">
    <source>
        <dbReference type="Google" id="ProtNLM"/>
    </source>
</evidence>
<keyword evidence="1" id="KW-0732">Signal</keyword>
<evidence type="ECO:0000313" key="2">
    <source>
        <dbReference type="EMBL" id="LAB27765.1"/>
    </source>
</evidence>
<organism evidence="2">
    <name type="scientific">Micrurus spixii</name>
    <name type="common">Amazon coral snake</name>
    <dbReference type="NCBI Taxonomy" id="129469"/>
    <lineage>
        <taxon>Eukaryota</taxon>
        <taxon>Metazoa</taxon>
        <taxon>Chordata</taxon>
        <taxon>Craniata</taxon>
        <taxon>Vertebrata</taxon>
        <taxon>Euteleostomi</taxon>
        <taxon>Lepidosauria</taxon>
        <taxon>Squamata</taxon>
        <taxon>Bifurcata</taxon>
        <taxon>Unidentata</taxon>
        <taxon>Episquamata</taxon>
        <taxon>Toxicofera</taxon>
        <taxon>Serpentes</taxon>
        <taxon>Colubroidea</taxon>
        <taxon>Elapidae</taxon>
        <taxon>Elapinae</taxon>
        <taxon>Micrurus</taxon>
    </lineage>
</organism>
<protein>
    <recommendedName>
        <fullName evidence="3">Secreted protein</fullName>
    </recommendedName>
</protein>
<feature type="chain" id="PRO_5015078615" description="Secreted protein" evidence="1">
    <location>
        <begin position="23"/>
        <end position="112"/>
    </location>
</feature>
<feature type="signal peptide" evidence="1">
    <location>
        <begin position="1"/>
        <end position="22"/>
    </location>
</feature>
<reference evidence="2" key="1">
    <citation type="submission" date="2017-07" db="EMBL/GenBank/DDBJ databases">
        <authorList>
            <person name="Mikheyev A."/>
            <person name="Grau M."/>
        </authorList>
    </citation>
    <scope>NUCLEOTIDE SEQUENCE</scope>
    <source>
        <tissue evidence="2">Venom_gland</tissue>
    </source>
</reference>
<proteinExistence type="predicted"/>
<reference evidence="2" key="2">
    <citation type="submission" date="2017-11" db="EMBL/GenBank/DDBJ databases">
        <title>Coralsnake Venomics: Analyses of Venom Gland Transcriptomes and Proteomes of Six Brazilian Taxa.</title>
        <authorList>
            <person name="Aird S.D."/>
            <person name="Jorge da Silva N."/>
            <person name="Qiu L."/>
            <person name="Villar-Briones A."/>
            <person name="Aparecida-Saddi V."/>
            <person name="Campos-Telles M.P."/>
            <person name="Grau M."/>
            <person name="Mikheyev A.S."/>
        </authorList>
    </citation>
    <scope>NUCLEOTIDE SEQUENCE</scope>
    <source>
        <tissue evidence="2">Venom_gland</tissue>
    </source>
</reference>
<name>A0A2D4M348_9SAUR</name>
<dbReference type="AlphaFoldDB" id="A0A2D4M348"/>
<evidence type="ECO:0000256" key="1">
    <source>
        <dbReference type="SAM" id="SignalP"/>
    </source>
</evidence>
<sequence length="112" mass="12495">MKLPLLLRLMWVMLSNNSALKGQIPLDVSIQWIPLHLLRGRRYKGFLARDTISMIEVNRIHNFKSAVSNFSSSVDQQKGGGVLHTFACYLHGPIANKPQTGSGLQTGRPILK</sequence>
<dbReference type="EMBL" id="IACM01065266">
    <property type="protein sequence ID" value="LAB27765.1"/>
    <property type="molecule type" value="Transcribed_RNA"/>
</dbReference>
<accession>A0A2D4M348</accession>